<dbReference type="EMBL" id="JADCLJ010000007">
    <property type="protein sequence ID" value="MBE4907135.1"/>
    <property type="molecule type" value="Genomic_DNA"/>
</dbReference>
<feature type="transmembrane region" description="Helical" evidence="5">
    <location>
        <begin position="263"/>
        <end position="281"/>
    </location>
</feature>
<comment type="subcellular location">
    <subcellularLocation>
        <location evidence="1">Membrane</location>
        <topology evidence="1">Multi-pass membrane protein</topology>
    </subcellularLocation>
</comment>
<accession>A0ABR9QF65</accession>
<evidence type="ECO:0000256" key="5">
    <source>
        <dbReference type="SAM" id="Phobius"/>
    </source>
</evidence>
<feature type="transmembrane region" description="Helical" evidence="5">
    <location>
        <begin position="12"/>
        <end position="43"/>
    </location>
</feature>
<keyword evidence="7" id="KW-1185">Reference proteome</keyword>
<dbReference type="PANTHER" id="PTHR33514">
    <property type="entry name" value="PROTEIN ABCI12, CHLOROPLASTIC"/>
    <property type="match status" value="1"/>
</dbReference>
<keyword evidence="2 5" id="KW-0812">Transmembrane</keyword>
<gene>
    <name evidence="6" type="ORF">IMZ08_03560</name>
</gene>
<dbReference type="InterPro" id="IPR003339">
    <property type="entry name" value="ABC/ECF_trnsptr_transmembrane"/>
</dbReference>
<dbReference type="CDD" id="cd16914">
    <property type="entry name" value="EcfT"/>
    <property type="match status" value="1"/>
</dbReference>
<dbReference type="RefSeq" id="WP_193534610.1">
    <property type="nucleotide sequence ID" value="NZ_JADCLJ010000007.1"/>
</dbReference>
<protein>
    <submittedName>
        <fullName evidence="6">Energy-coupling factor transporter transmembrane protein EcfT</fullName>
    </submittedName>
</protein>
<evidence type="ECO:0000313" key="7">
    <source>
        <dbReference type="Proteomes" id="UP001516662"/>
    </source>
</evidence>
<evidence type="ECO:0000256" key="2">
    <source>
        <dbReference type="ARBA" id="ARBA00022692"/>
    </source>
</evidence>
<feature type="transmembrane region" description="Helical" evidence="5">
    <location>
        <begin position="225"/>
        <end position="243"/>
    </location>
</feature>
<keyword evidence="3 5" id="KW-1133">Transmembrane helix</keyword>
<dbReference type="PANTHER" id="PTHR33514:SF13">
    <property type="entry name" value="PROTEIN ABCI12, CHLOROPLASTIC"/>
    <property type="match status" value="1"/>
</dbReference>
<sequence>MEHRFEQFHPTVIFLYYVGALSLLMLMLHPLFLAGGFIIVLLINVVQGHVEGLKRWGFLMLSMFVFILILTPLFNERGRHVLFEIGTHRVTLEAVTYGAMTAISIISVISLFISYNEVLTPNKLLFLFSKFLPQFAILLMLTLRFIPLMRRRLAEISAVQSSKGISVLHGHFKDKAKNGLLYVQVLLTYSLEEAIQTADSMKARGYGSGKRSTYEHFYFKKADRFAIAFLVSIFIIIFFWRLHSGYGFLTIYPRMERFQLSDLEMLSLVGYLIFVSFPLLVKGWGYVRWRILN</sequence>
<comment type="caution">
    <text evidence="6">The sequence shown here is derived from an EMBL/GenBank/DDBJ whole genome shotgun (WGS) entry which is preliminary data.</text>
</comment>
<proteinExistence type="predicted"/>
<name>A0ABR9QF65_9BACI</name>
<evidence type="ECO:0000256" key="1">
    <source>
        <dbReference type="ARBA" id="ARBA00004141"/>
    </source>
</evidence>
<evidence type="ECO:0000256" key="3">
    <source>
        <dbReference type="ARBA" id="ARBA00022989"/>
    </source>
</evidence>
<feature type="transmembrane region" description="Helical" evidence="5">
    <location>
        <begin position="125"/>
        <end position="146"/>
    </location>
</feature>
<evidence type="ECO:0000256" key="4">
    <source>
        <dbReference type="ARBA" id="ARBA00023136"/>
    </source>
</evidence>
<feature type="transmembrane region" description="Helical" evidence="5">
    <location>
        <begin position="55"/>
        <end position="74"/>
    </location>
</feature>
<evidence type="ECO:0000313" key="6">
    <source>
        <dbReference type="EMBL" id="MBE4907135.1"/>
    </source>
</evidence>
<dbReference type="Proteomes" id="UP001516662">
    <property type="component" value="Unassembled WGS sequence"/>
</dbReference>
<organism evidence="6 7">
    <name type="scientific">Litchfieldia luteola</name>
    <dbReference type="NCBI Taxonomy" id="682179"/>
    <lineage>
        <taxon>Bacteria</taxon>
        <taxon>Bacillati</taxon>
        <taxon>Bacillota</taxon>
        <taxon>Bacilli</taxon>
        <taxon>Bacillales</taxon>
        <taxon>Bacillaceae</taxon>
        <taxon>Litchfieldia</taxon>
    </lineage>
</organism>
<feature type="transmembrane region" description="Helical" evidence="5">
    <location>
        <begin position="94"/>
        <end position="113"/>
    </location>
</feature>
<keyword evidence="4 5" id="KW-0472">Membrane</keyword>
<dbReference type="Pfam" id="PF02361">
    <property type="entry name" value="CbiQ"/>
    <property type="match status" value="1"/>
</dbReference>
<reference evidence="6 7" key="1">
    <citation type="submission" date="2020-10" db="EMBL/GenBank/DDBJ databases">
        <title>Bacillus sp. HD4P25, an endophyte from a halophyte.</title>
        <authorList>
            <person name="Sun J.-Q."/>
        </authorList>
    </citation>
    <scope>NUCLEOTIDE SEQUENCE [LARGE SCALE GENOMIC DNA]</scope>
    <source>
        <strain evidence="6 7">YIM 93174</strain>
    </source>
</reference>